<evidence type="ECO:0008006" key="4">
    <source>
        <dbReference type="Google" id="ProtNLM"/>
    </source>
</evidence>
<dbReference type="EMBL" id="LT629766">
    <property type="protein sequence ID" value="SDS26428.1"/>
    <property type="molecule type" value="Genomic_DNA"/>
</dbReference>
<evidence type="ECO:0000313" key="2">
    <source>
        <dbReference type="EMBL" id="SDS26428.1"/>
    </source>
</evidence>
<dbReference type="OrthoDB" id="5145718at2"/>
<dbReference type="RefSeq" id="WP_092011543.1">
    <property type="nucleotide sequence ID" value="NZ_LT629766.1"/>
</dbReference>
<organism evidence="2 3">
    <name type="scientific">Brevibacterium siliguriense</name>
    <dbReference type="NCBI Taxonomy" id="1136497"/>
    <lineage>
        <taxon>Bacteria</taxon>
        <taxon>Bacillati</taxon>
        <taxon>Actinomycetota</taxon>
        <taxon>Actinomycetes</taxon>
        <taxon>Micrococcales</taxon>
        <taxon>Brevibacteriaceae</taxon>
        <taxon>Brevibacterium</taxon>
    </lineage>
</organism>
<accession>A0A1H1QSH2</accession>
<feature type="chain" id="PRO_5009258024" description="SipW-cognate class signal peptide" evidence="1">
    <location>
        <begin position="28"/>
        <end position="183"/>
    </location>
</feature>
<feature type="signal peptide" evidence="1">
    <location>
        <begin position="1"/>
        <end position="27"/>
    </location>
</feature>
<dbReference type="AlphaFoldDB" id="A0A1H1QSH2"/>
<evidence type="ECO:0000313" key="3">
    <source>
        <dbReference type="Proteomes" id="UP000199597"/>
    </source>
</evidence>
<gene>
    <name evidence="2" type="ORF">SAMN04489752_1331</name>
</gene>
<reference evidence="3" key="1">
    <citation type="submission" date="2016-10" db="EMBL/GenBank/DDBJ databases">
        <authorList>
            <person name="Varghese N."/>
            <person name="Submissions S."/>
        </authorList>
    </citation>
    <scope>NUCLEOTIDE SEQUENCE [LARGE SCALE GENOMIC DNA]</scope>
    <source>
        <strain evidence="3">DSM 23676</strain>
    </source>
</reference>
<proteinExistence type="predicted"/>
<dbReference type="STRING" id="1136497.SAMN04489752_1331"/>
<dbReference type="Proteomes" id="UP000199597">
    <property type="component" value="Chromosome I"/>
</dbReference>
<protein>
    <recommendedName>
        <fullName evidence="4">SipW-cognate class signal peptide</fullName>
    </recommendedName>
</protein>
<sequence length="183" mass="19238">MSASLRFRRVLLAAFALSMATGFGAAAAFGGGEQCIVGMTDAAWMTEESGSIAMTAETVEIPDTRCEGRNAAPNLLHLAAPGEGLEVTEYLVTLTSDEAVGSWDTGTTPEGYPLISDAQPVRVPASTSAVAWGITGEWNHTWNGDVVVRSVGPGGWTSQPVRYTWKIGFDWLGMGYGDCSAAD</sequence>
<keyword evidence="3" id="KW-1185">Reference proteome</keyword>
<name>A0A1H1QSH2_9MICO</name>
<keyword evidence="1" id="KW-0732">Signal</keyword>
<evidence type="ECO:0000256" key="1">
    <source>
        <dbReference type="SAM" id="SignalP"/>
    </source>
</evidence>